<evidence type="ECO:0000256" key="9">
    <source>
        <dbReference type="SAM" id="Coils"/>
    </source>
</evidence>
<dbReference type="STRING" id="329046.A0A1Y2CFT5"/>
<evidence type="ECO:0000256" key="6">
    <source>
        <dbReference type="ARBA" id="ARBA00022771"/>
    </source>
</evidence>
<dbReference type="SUPFAM" id="SSF57850">
    <property type="entry name" value="RING/U-box"/>
    <property type="match status" value="3"/>
</dbReference>
<keyword evidence="4" id="KW-0479">Metal-binding</keyword>
<evidence type="ECO:0000256" key="4">
    <source>
        <dbReference type="ARBA" id="ARBA00022723"/>
    </source>
</evidence>
<evidence type="ECO:0000313" key="12">
    <source>
        <dbReference type="EMBL" id="ORY45889.1"/>
    </source>
</evidence>
<keyword evidence="8" id="KW-0862">Zinc</keyword>
<comment type="caution">
    <text evidence="12">The sequence shown here is derived from an EMBL/GenBank/DDBJ whole genome shotgun (WGS) entry which is preliminary data.</text>
</comment>
<feature type="coiled-coil region" evidence="9">
    <location>
        <begin position="69"/>
        <end position="96"/>
    </location>
</feature>
<dbReference type="CDD" id="cd22584">
    <property type="entry name" value="Rcat_RBR_unk"/>
    <property type="match status" value="1"/>
</dbReference>
<evidence type="ECO:0000256" key="1">
    <source>
        <dbReference type="ARBA" id="ARBA00001798"/>
    </source>
</evidence>
<evidence type="ECO:0000256" key="7">
    <source>
        <dbReference type="ARBA" id="ARBA00022786"/>
    </source>
</evidence>
<feature type="domain" description="RING-type" evidence="11">
    <location>
        <begin position="155"/>
        <end position="390"/>
    </location>
</feature>
<comment type="catalytic activity">
    <reaction evidence="1">
        <text>[E2 ubiquitin-conjugating enzyme]-S-ubiquitinyl-L-cysteine + [acceptor protein]-L-lysine = [E2 ubiquitin-conjugating enzyme]-L-cysteine + [acceptor protein]-N(6)-ubiquitinyl-L-lysine.</text>
        <dbReference type="EC" id="2.3.2.31"/>
    </reaction>
</comment>
<keyword evidence="6" id="KW-0863">Zinc-finger</keyword>
<reference evidence="12 13" key="1">
    <citation type="submission" date="2016-07" db="EMBL/GenBank/DDBJ databases">
        <title>Pervasive Adenine N6-methylation of Active Genes in Fungi.</title>
        <authorList>
            <consortium name="DOE Joint Genome Institute"/>
            <person name="Mondo S.J."/>
            <person name="Dannebaum R.O."/>
            <person name="Kuo R.C."/>
            <person name="Labutti K."/>
            <person name="Haridas S."/>
            <person name="Kuo A."/>
            <person name="Salamov A."/>
            <person name="Ahrendt S.R."/>
            <person name="Lipzen A."/>
            <person name="Sullivan W."/>
            <person name="Andreopoulos W.B."/>
            <person name="Clum A."/>
            <person name="Lindquist E."/>
            <person name="Daum C."/>
            <person name="Ramamoorthy G.K."/>
            <person name="Gryganskyi A."/>
            <person name="Culley D."/>
            <person name="Magnuson J.K."/>
            <person name="James T.Y."/>
            <person name="O'Malley M.A."/>
            <person name="Stajich J.E."/>
            <person name="Spatafora J.W."/>
            <person name="Visel A."/>
            <person name="Grigoriev I.V."/>
        </authorList>
    </citation>
    <scope>NUCLEOTIDE SEQUENCE [LARGE SCALE GENOMIC DNA]</scope>
    <source>
        <strain evidence="12 13">JEL800</strain>
    </source>
</reference>
<dbReference type="Gene3D" id="3.30.40.10">
    <property type="entry name" value="Zinc/RING finger domain, C3HC4 (zinc finger)"/>
    <property type="match status" value="1"/>
</dbReference>
<accession>A0A1Y2CFT5</accession>
<keyword evidence="3" id="KW-0808">Transferase</keyword>
<keyword evidence="7" id="KW-0833">Ubl conjugation pathway</keyword>
<evidence type="ECO:0000256" key="5">
    <source>
        <dbReference type="ARBA" id="ARBA00022737"/>
    </source>
</evidence>
<feature type="compositionally biased region" description="Basic and acidic residues" evidence="10">
    <location>
        <begin position="9"/>
        <end position="20"/>
    </location>
</feature>
<evidence type="ECO:0000259" key="11">
    <source>
        <dbReference type="PROSITE" id="PS51873"/>
    </source>
</evidence>
<evidence type="ECO:0000256" key="10">
    <source>
        <dbReference type="SAM" id="MobiDB-lite"/>
    </source>
</evidence>
<evidence type="ECO:0000256" key="2">
    <source>
        <dbReference type="ARBA" id="ARBA00012251"/>
    </source>
</evidence>
<feature type="region of interest" description="Disordered" evidence="10">
    <location>
        <begin position="1"/>
        <end position="20"/>
    </location>
</feature>
<dbReference type="InterPro" id="IPR031127">
    <property type="entry name" value="E3_UB_ligase_RBR"/>
</dbReference>
<keyword evidence="5" id="KW-0677">Repeat</keyword>
<keyword evidence="13" id="KW-1185">Reference proteome</keyword>
<dbReference type="EMBL" id="MCGO01000018">
    <property type="protein sequence ID" value="ORY45889.1"/>
    <property type="molecule type" value="Genomic_DNA"/>
</dbReference>
<gene>
    <name evidence="12" type="ORF">BCR33DRAFT_715920</name>
</gene>
<dbReference type="InterPro" id="IPR002867">
    <property type="entry name" value="IBR_dom"/>
</dbReference>
<dbReference type="GO" id="GO:0008270">
    <property type="term" value="F:zinc ion binding"/>
    <property type="evidence" value="ECO:0007669"/>
    <property type="project" value="UniProtKB-KW"/>
</dbReference>
<evidence type="ECO:0000256" key="3">
    <source>
        <dbReference type="ARBA" id="ARBA00022679"/>
    </source>
</evidence>
<dbReference type="SMART" id="SM00647">
    <property type="entry name" value="IBR"/>
    <property type="match status" value="2"/>
</dbReference>
<name>A0A1Y2CFT5_9FUNG</name>
<dbReference type="PANTHER" id="PTHR11685">
    <property type="entry name" value="RBR FAMILY RING FINGER AND IBR DOMAIN-CONTAINING"/>
    <property type="match status" value="1"/>
</dbReference>
<dbReference type="Gene3D" id="1.20.120.1750">
    <property type="match status" value="1"/>
</dbReference>
<dbReference type="GO" id="GO:0061630">
    <property type="term" value="F:ubiquitin protein ligase activity"/>
    <property type="evidence" value="ECO:0007669"/>
    <property type="project" value="UniProtKB-EC"/>
</dbReference>
<dbReference type="OrthoDB" id="2162700at2759"/>
<dbReference type="Pfam" id="PF22191">
    <property type="entry name" value="IBR_1"/>
    <property type="match status" value="1"/>
</dbReference>
<dbReference type="EC" id="2.3.2.31" evidence="2"/>
<dbReference type="Proteomes" id="UP000193642">
    <property type="component" value="Unassembled WGS sequence"/>
</dbReference>
<protein>
    <recommendedName>
        <fullName evidence="2">RBR-type E3 ubiquitin transferase</fullName>
        <ecNumber evidence="2">2.3.2.31</ecNumber>
    </recommendedName>
</protein>
<organism evidence="12 13">
    <name type="scientific">Rhizoclosmatium globosum</name>
    <dbReference type="NCBI Taxonomy" id="329046"/>
    <lineage>
        <taxon>Eukaryota</taxon>
        <taxon>Fungi</taxon>
        <taxon>Fungi incertae sedis</taxon>
        <taxon>Chytridiomycota</taxon>
        <taxon>Chytridiomycota incertae sedis</taxon>
        <taxon>Chytridiomycetes</taxon>
        <taxon>Chytridiales</taxon>
        <taxon>Chytriomycetaceae</taxon>
        <taxon>Rhizoclosmatium</taxon>
    </lineage>
</organism>
<dbReference type="Pfam" id="PF01485">
    <property type="entry name" value="IBR"/>
    <property type="match status" value="1"/>
</dbReference>
<dbReference type="InterPro" id="IPR044066">
    <property type="entry name" value="TRIAD_supradom"/>
</dbReference>
<dbReference type="GO" id="GO:0016567">
    <property type="term" value="P:protein ubiquitination"/>
    <property type="evidence" value="ECO:0007669"/>
    <property type="project" value="InterPro"/>
</dbReference>
<evidence type="ECO:0000313" key="13">
    <source>
        <dbReference type="Proteomes" id="UP000193642"/>
    </source>
</evidence>
<dbReference type="InterPro" id="IPR013083">
    <property type="entry name" value="Znf_RING/FYVE/PHD"/>
</dbReference>
<keyword evidence="9" id="KW-0175">Coiled coil</keyword>
<proteinExistence type="predicted"/>
<dbReference type="AlphaFoldDB" id="A0A1Y2CFT5"/>
<evidence type="ECO:0000256" key="8">
    <source>
        <dbReference type="ARBA" id="ARBA00022833"/>
    </source>
</evidence>
<sequence>MTTPNTAPPRHDEQNRGQENYDRIESIRVLIKDLESVLDFEASQTLALSFLTEPETSSENTLVQVDESVDPLLEELEFWRAELESLEAKVVGAERCNAGDYSEYETTDTEQASVINLALPLEYPPPRIDKGKQRAELIPESDIEDPEVVAELGPLAPECICCFDPVVFYRAASSSSTTYKEGLYIPQCSHIYCLLCFKSYIASKVGNSSFPISCAAVGCSIEITPSIACKYLQSDALTTYETKLLEFSIVNKFFCPNKKCSAVMDLGADKESLRILYENYPEICLTCSESVCVVCDVLWHKGMSCAQFQNLPLDERCKEDLEIHLMIKREKWTRCPKCHSPIDKVDGCNHVVCHCKCEFCWKCNKEYRSTTTVSVNNPHGQAGCGCDLFEVPIEGPEFHLPLIAEPLQEAPRGQVAFGQRGRQIGLSNRGLKGLPNWLTRFLQHNQCHYCHRIFGSLAALDMHQSYTNTHEVYHCCGRTFQREADLERHKFDLGC</sequence>
<dbReference type="PROSITE" id="PS51873">
    <property type="entry name" value="TRIAD"/>
    <property type="match status" value="1"/>
</dbReference>